<dbReference type="Pfam" id="PF23023">
    <property type="entry name" value="Anti-Pycsar_Apyc1"/>
    <property type="match status" value="1"/>
</dbReference>
<feature type="region of interest" description="Disordered" evidence="2">
    <location>
        <begin position="208"/>
        <end position="234"/>
    </location>
</feature>
<dbReference type="PROSITE" id="PS00018">
    <property type="entry name" value="EF_HAND_1"/>
    <property type="match status" value="1"/>
</dbReference>
<dbReference type="Proteomes" id="UP001366060">
    <property type="component" value="Unassembled WGS sequence"/>
</dbReference>
<evidence type="ECO:0000256" key="2">
    <source>
        <dbReference type="SAM" id="MobiDB-lite"/>
    </source>
</evidence>
<sequence length="774" mass="86071">MLVNTVNAEDLLTATIVGSGSPKYNENRASASVLVSAGETRILVDMGNGTQANLHRLGIKIRDLSSLFFTHHHLDHNEEFVPILINSLMGRNNFTIVGPPNTVKLTETNLDLYQQDIEYRLGKTQRTLADRKKAFDVKDIQGGESFKVGDIKVSTIEVPHTIHTIAYRFDYKGQSIVITGDLTYSDKLPTLAKNTDFMIIDSGGMVMQNTNGKQNNAKKRQGNNEGKKGKNTRQRAHLDLADSSKMANKANVKNVVYTHFNTGNVNEEASLKAIRKNYSGHVIFGEDLMVLDHQNSGIQNSTVASNSSKETDIYQVVDTGQTTFYSNNAVIADPSEREHFFGQDASFIINSPSYTNNNDGTITDNVTQLMWQQGLTKKLSYQEALEAVKSFNLEGHSDWRIANVKELYSLIQFTGSVKGESAITPFIDTDYFAQPLGDVNQGEREIDAQVWSSTEYVSTTMKGDKTVFGVNFVDGRIKGYPKFNPRTKEPNKMYFRFVRGNEGYGENHFVDNNDGTITDTATGLMWQTADSDKGMNWQEALTYSNNLTLGGYDDWRLPNAKELQSIVDYSRSPATSNSAAINSVFKASTIKNEGGEKDYPYYWSSTTHLDGPVPEKNAVYIAFGKSLGKMRGSIMDVHGAGAQRSDPKTGGAMSRGPQGDMIRVNNYVRSVRGGIVDASAQVSEKTVHTYSKRSDSISNTLPNDTSVRAHSIKNERPKNNLNNRKMKFIERFDKDHDNKVSMEEFKGRAKRFQSLDQNKDGYIAVDEAPTGPPK</sequence>
<protein>
    <submittedName>
        <fullName evidence="4">DUF1566 domain-containing protein</fullName>
    </submittedName>
</protein>
<dbReference type="InterPro" id="IPR044094">
    <property type="entry name" value="AtsA-like_MBL-fold"/>
</dbReference>
<dbReference type="InterPro" id="IPR018247">
    <property type="entry name" value="EF_Hand_1_Ca_BS"/>
</dbReference>
<dbReference type="SMART" id="SM00849">
    <property type="entry name" value="Lactamase_B"/>
    <property type="match status" value="1"/>
</dbReference>
<dbReference type="InterPro" id="IPR011460">
    <property type="entry name" value="Lcl_C"/>
</dbReference>
<comment type="caution">
    <text evidence="4">The sequence shown here is derived from an EMBL/GenBank/DDBJ whole genome shotgun (WGS) entry which is preliminary data.</text>
</comment>
<dbReference type="PANTHER" id="PTHR35812">
    <property type="entry name" value="LIPOPROTEIN"/>
    <property type="match status" value="1"/>
</dbReference>
<feature type="compositionally biased region" description="Polar residues" evidence="2">
    <location>
        <begin position="696"/>
        <end position="708"/>
    </location>
</feature>
<dbReference type="SUPFAM" id="SSF56281">
    <property type="entry name" value="Metallo-hydrolase/oxidoreductase"/>
    <property type="match status" value="1"/>
</dbReference>
<name>A0ABU9HA18_9GAMM</name>
<organism evidence="4 5">
    <name type="scientific">Psychromonas arctica</name>
    <dbReference type="NCBI Taxonomy" id="168275"/>
    <lineage>
        <taxon>Bacteria</taxon>
        <taxon>Pseudomonadati</taxon>
        <taxon>Pseudomonadota</taxon>
        <taxon>Gammaproteobacteria</taxon>
        <taxon>Alteromonadales</taxon>
        <taxon>Psychromonadaceae</taxon>
        <taxon>Psychromonas</taxon>
    </lineage>
</organism>
<dbReference type="InterPro" id="IPR002048">
    <property type="entry name" value="EF_hand_dom"/>
</dbReference>
<feature type="region of interest" description="Disordered" evidence="2">
    <location>
        <begin position="690"/>
        <end position="711"/>
    </location>
</feature>
<dbReference type="InterPro" id="IPR036866">
    <property type="entry name" value="RibonucZ/Hydroxyglut_hydro"/>
</dbReference>
<dbReference type="EMBL" id="JBAKBA010000009">
    <property type="protein sequence ID" value="MEL0658648.1"/>
    <property type="molecule type" value="Genomic_DNA"/>
</dbReference>
<keyword evidence="5" id="KW-1185">Reference proteome</keyword>
<dbReference type="RefSeq" id="WP_341627291.1">
    <property type="nucleotide sequence ID" value="NZ_JBAKBA010000009.1"/>
</dbReference>
<evidence type="ECO:0000313" key="4">
    <source>
        <dbReference type="EMBL" id="MEL0658648.1"/>
    </source>
</evidence>
<dbReference type="SUPFAM" id="SSF47473">
    <property type="entry name" value="EF-hand"/>
    <property type="match status" value="1"/>
</dbReference>
<evidence type="ECO:0000259" key="3">
    <source>
        <dbReference type="PROSITE" id="PS50222"/>
    </source>
</evidence>
<evidence type="ECO:0000313" key="5">
    <source>
        <dbReference type="Proteomes" id="UP001366060"/>
    </source>
</evidence>
<dbReference type="InterPro" id="IPR011992">
    <property type="entry name" value="EF-hand-dom_pair"/>
</dbReference>
<dbReference type="Gene3D" id="1.10.238.10">
    <property type="entry name" value="EF-hand"/>
    <property type="match status" value="1"/>
</dbReference>
<gene>
    <name evidence="4" type="ORF">V6255_05780</name>
</gene>
<dbReference type="PANTHER" id="PTHR35812:SF1">
    <property type="entry name" value="LIPOPROTEIN"/>
    <property type="match status" value="1"/>
</dbReference>
<feature type="region of interest" description="Disordered" evidence="2">
    <location>
        <begin position="639"/>
        <end position="660"/>
    </location>
</feature>
<reference evidence="4 5" key="1">
    <citation type="submission" date="2024-02" db="EMBL/GenBank/DDBJ databases">
        <title>Bacteria isolated from the canopy kelp, Nereocystis luetkeana.</title>
        <authorList>
            <person name="Pfister C.A."/>
            <person name="Younker I.T."/>
            <person name="Light S.H."/>
        </authorList>
    </citation>
    <scope>NUCLEOTIDE SEQUENCE [LARGE SCALE GENOMIC DNA]</scope>
    <source>
        <strain evidence="4 5">TI.2.07</strain>
    </source>
</reference>
<keyword evidence="1" id="KW-0378">Hydrolase</keyword>
<dbReference type="InterPro" id="IPR001279">
    <property type="entry name" value="Metallo-B-lactamas"/>
</dbReference>
<evidence type="ECO:0000256" key="1">
    <source>
        <dbReference type="ARBA" id="ARBA00022801"/>
    </source>
</evidence>
<dbReference type="Pfam" id="PF07603">
    <property type="entry name" value="Lcl_C"/>
    <property type="match status" value="2"/>
</dbReference>
<accession>A0ABU9HA18</accession>
<dbReference type="CDD" id="cd07719">
    <property type="entry name" value="arylsulfatase_AtsA-like_MBL-fold"/>
    <property type="match status" value="1"/>
</dbReference>
<proteinExistence type="predicted"/>
<dbReference type="PROSITE" id="PS50222">
    <property type="entry name" value="EF_HAND_2"/>
    <property type="match status" value="1"/>
</dbReference>
<dbReference type="Gene3D" id="3.60.15.10">
    <property type="entry name" value="Ribonuclease Z/Hydroxyacylglutathione hydrolase-like"/>
    <property type="match status" value="1"/>
</dbReference>
<feature type="region of interest" description="Disordered" evidence="2">
    <location>
        <begin position="751"/>
        <end position="774"/>
    </location>
</feature>
<feature type="domain" description="EF-hand" evidence="3">
    <location>
        <begin position="720"/>
        <end position="755"/>
    </location>
</feature>